<organism evidence="1 2">
    <name type="scientific">Catharanthus roseus</name>
    <name type="common">Madagascar periwinkle</name>
    <name type="synonym">Vinca rosea</name>
    <dbReference type="NCBI Taxonomy" id="4058"/>
    <lineage>
        <taxon>Eukaryota</taxon>
        <taxon>Viridiplantae</taxon>
        <taxon>Streptophyta</taxon>
        <taxon>Embryophyta</taxon>
        <taxon>Tracheophyta</taxon>
        <taxon>Spermatophyta</taxon>
        <taxon>Magnoliopsida</taxon>
        <taxon>eudicotyledons</taxon>
        <taxon>Gunneridae</taxon>
        <taxon>Pentapetalae</taxon>
        <taxon>asterids</taxon>
        <taxon>lamiids</taxon>
        <taxon>Gentianales</taxon>
        <taxon>Apocynaceae</taxon>
        <taxon>Rauvolfioideae</taxon>
        <taxon>Vinceae</taxon>
        <taxon>Catharanthinae</taxon>
        <taxon>Catharanthus</taxon>
    </lineage>
</organism>
<proteinExistence type="predicted"/>
<protein>
    <submittedName>
        <fullName evidence="1">Uncharacterized protein</fullName>
    </submittedName>
</protein>
<dbReference type="EMBL" id="CM044705">
    <property type="protein sequence ID" value="KAI5664274.1"/>
    <property type="molecule type" value="Genomic_DNA"/>
</dbReference>
<reference evidence="2" key="1">
    <citation type="journal article" date="2023" name="Nat. Plants">
        <title>Single-cell RNA sequencing provides a high-resolution roadmap for understanding the multicellular compartmentation of specialized metabolism.</title>
        <authorList>
            <person name="Sun S."/>
            <person name="Shen X."/>
            <person name="Li Y."/>
            <person name="Li Y."/>
            <person name="Wang S."/>
            <person name="Li R."/>
            <person name="Zhang H."/>
            <person name="Shen G."/>
            <person name="Guo B."/>
            <person name="Wei J."/>
            <person name="Xu J."/>
            <person name="St-Pierre B."/>
            <person name="Chen S."/>
            <person name="Sun C."/>
        </authorList>
    </citation>
    <scope>NUCLEOTIDE SEQUENCE [LARGE SCALE GENOMIC DNA]</scope>
</reference>
<evidence type="ECO:0000313" key="1">
    <source>
        <dbReference type="EMBL" id="KAI5664274.1"/>
    </source>
</evidence>
<gene>
    <name evidence="1" type="ORF">M9H77_23597</name>
</gene>
<keyword evidence="2" id="KW-1185">Reference proteome</keyword>
<name>A0ACC0AVW4_CATRO</name>
<accession>A0ACC0AVW4</accession>
<dbReference type="Proteomes" id="UP001060085">
    <property type="component" value="Linkage Group LG05"/>
</dbReference>
<comment type="caution">
    <text evidence="1">The sequence shown here is derived from an EMBL/GenBank/DDBJ whole genome shotgun (WGS) entry which is preliminary data.</text>
</comment>
<sequence>MAVVPPSLIRHDNRIRIFRPLSPHLPIYKPQLTLMFPIFHRISGAFLDPLSIFNYLLSLVWNHLHYTLILGLAVGLASLPSRLEYSLPAKGRNGKVAWGTSKPFAAARLANRTQ</sequence>
<evidence type="ECO:0000313" key="2">
    <source>
        <dbReference type="Proteomes" id="UP001060085"/>
    </source>
</evidence>